<name>A0ACC6L2X1_9SPHI</name>
<dbReference type="EMBL" id="JAVDTF010000004">
    <property type="protein sequence ID" value="MDR6785628.1"/>
    <property type="molecule type" value="Genomic_DNA"/>
</dbReference>
<proteinExistence type="predicted"/>
<gene>
    <name evidence="1" type="ORF">J2X78_004213</name>
</gene>
<comment type="caution">
    <text evidence="1">The sequence shown here is derived from an EMBL/GenBank/DDBJ whole genome shotgun (WGS) entry which is preliminary data.</text>
</comment>
<evidence type="ECO:0000313" key="1">
    <source>
        <dbReference type="EMBL" id="MDR6785628.1"/>
    </source>
</evidence>
<reference evidence="1" key="1">
    <citation type="submission" date="2023-07" db="EMBL/GenBank/DDBJ databases">
        <title>Sorghum-associated microbial communities from plants grown in Nebraska, USA.</title>
        <authorList>
            <person name="Schachtman D."/>
        </authorList>
    </citation>
    <scope>NUCLEOTIDE SEQUENCE</scope>
    <source>
        <strain evidence="1">2697</strain>
    </source>
</reference>
<accession>A0ACC6L2X1</accession>
<sequence length="283" mass="32331">MRNKIPVHHNELQPGGIELLPFTAVAGAPKTPHRDDHYMFMLQQKGASAWTIDFKEWKLEQNCLCFVAPGQVHQYLGSKAAEGWLIFVEQQLIPAEYSVILDTFMYHHQVVNLSSGTPVFALADTLYRFTIEGEHLLYQSILHACVSTLTGMITAAFIPQNRVNVLTGSHKYQLVIAFKALIKQQFKETKQVKDYAAQLNITPLYLNELSKALTGFVASYWIQKETLLEAQRLLFYTDMDVKEIAFALGYEDHAYFSRFFKKNTGTTAGTFRKNNHRLSNHNH</sequence>
<organism evidence="1 2">
    <name type="scientific">Pedobacter africanus</name>
    <dbReference type="NCBI Taxonomy" id="151894"/>
    <lineage>
        <taxon>Bacteria</taxon>
        <taxon>Pseudomonadati</taxon>
        <taxon>Bacteroidota</taxon>
        <taxon>Sphingobacteriia</taxon>
        <taxon>Sphingobacteriales</taxon>
        <taxon>Sphingobacteriaceae</taxon>
        <taxon>Pedobacter</taxon>
    </lineage>
</organism>
<dbReference type="Proteomes" id="UP001246858">
    <property type="component" value="Unassembled WGS sequence"/>
</dbReference>
<keyword evidence="2" id="KW-1185">Reference proteome</keyword>
<protein>
    <submittedName>
        <fullName evidence="1">AraC-like DNA-binding protein</fullName>
    </submittedName>
</protein>
<evidence type="ECO:0000313" key="2">
    <source>
        <dbReference type="Proteomes" id="UP001246858"/>
    </source>
</evidence>